<name>A0A9X5FGH4_9MICO</name>
<organism evidence="2 3">
    <name type="scientific">Sanguibacter hominis ATCC BAA-789</name>
    <dbReference type="NCBI Taxonomy" id="1312740"/>
    <lineage>
        <taxon>Bacteria</taxon>
        <taxon>Bacillati</taxon>
        <taxon>Actinomycetota</taxon>
        <taxon>Actinomycetes</taxon>
        <taxon>Micrococcales</taxon>
        <taxon>Sanguibacteraceae</taxon>
        <taxon>Sanguibacter</taxon>
    </lineage>
</organism>
<reference evidence="2 3" key="1">
    <citation type="submission" date="2020-04" db="EMBL/GenBank/DDBJ databases">
        <title>MicrobeNet Type strains.</title>
        <authorList>
            <person name="Nicholson A.C."/>
        </authorList>
    </citation>
    <scope>NUCLEOTIDE SEQUENCE [LARGE SCALE GENOMIC DNA]</scope>
    <source>
        <strain evidence="2 3">ATCC BAA-789</strain>
    </source>
</reference>
<dbReference type="Proteomes" id="UP000774283">
    <property type="component" value="Unassembled WGS sequence"/>
</dbReference>
<dbReference type="InterPro" id="IPR024344">
    <property type="entry name" value="MDMPI_metal-binding"/>
</dbReference>
<evidence type="ECO:0000313" key="3">
    <source>
        <dbReference type="Proteomes" id="UP000774283"/>
    </source>
</evidence>
<dbReference type="Pfam" id="PF11716">
    <property type="entry name" value="MDMPI_N"/>
    <property type="match status" value="1"/>
</dbReference>
<gene>
    <name evidence="2" type="ORF">HF995_12115</name>
</gene>
<keyword evidence="3" id="KW-1185">Reference proteome</keyword>
<dbReference type="SUPFAM" id="SSF109854">
    <property type="entry name" value="DinB/YfiT-like putative metalloenzymes"/>
    <property type="match status" value="1"/>
</dbReference>
<comment type="caution">
    <text evidence="2">The sequence shown here is derived from an EMBL/GenBank/DDBJ whole genome shotgun (WGS) entry which is preliminary data.</text>
</comment>
<dbReference type="InterPro" id="IPR017517">
    <property type="entry name" value="Maleyloyr_isom"/>
</dbReference>
<sequence length="217" mass="23748">MRTDDRDRLWGLVHAERAALADDLARLEPEQWHHRTLCGRWDVEDVVAHLVAAALTGRGRWIRSIVGARFRTDVHNQRRLDEHKGRDPEETFARFRAAVDSTIAPTGHTAAYLGEVLVHAQDIREPLGLPRRPSVEALTPVAEFFAKQDFAVSSRKVAAGLELVASDGPFRAGAGPRAEGSTLALVMSMAGRDAYLDELEGPGLEDLRARVSAGTGS</sequence>
<dbReference type="EMBL" id="JAAXOW010000004">
    <property type="protein sequence ID" value="NKX94004.1"/>
    <property type="molecule type" value="Genomic_DNA"/>
</dbReference>
<feature type="domain" description="Mycothiol-dependent maleylpyruvate isomerase metal-binding" evidence="1">
    <location>
        <begin position="13"/>
        <end position="102"/>
    </location>
</feature>
<evidence type="ECO:0000313" key="2">
    <source>
        <dbReference type="EMBL" id="NKX94004.1"/>
    </source>
</evidence>
<dbReference type="Gene3D" id="1.20.120.450">
    <property type="entry name" value="dinb family like domain"/>
    <property type="match status" value="1"/>
</dbReference>
<keyword evidence="2" id="KW-0413">Isomerase</keyword>
<dbReference type="InterPro" id="IPR034660">
    <property type="entry name" value="DinB/YfiT-like"/>
</dbReference>
<dbReference type="AlphaFoldDB" id="A0A9X5FGH4"/>
<proteinExistence type="predicted"/>
<evidence type="ECO:0000259" key="1">
    <source>
        <dbReference type="Pfam" id="PF11716"/>
    </source>
</evidence>
<dbReference type="NCBIfam" id="TIGR03083">
    <property type="entry name" value="maleylpyruvate isomerase family mycothiol-dependent enzyme"/>
    <property type="match status" value="1"/>
</dbReference>
<protein>
    <submittedName>
        <fullName evidence="2">Maleylpyruvate isomerase family mycothiol-dependent enzyme</fullName>
    </submittedName>
</protein>
<accession>A0A9X5FGH4</accession>
<dbReference type="GO" id="GO:0016853">
    <property type="term" value="F:isomerase activity"/>
    <property type="evidence" value="ECO:0007669"/>
    <property type="project" value="UniProtKB-KW"/>
</dbReference>
<dbReference type="RefSeq" id="WP_168448065.1">
    <property type="nucleotide sequence ID" value="NZ_JAAXOW010000004.1"/>
</dbReference>
<dbReference type="GO" id="GO:0046872">
    <property type="term" value="F:metal ion binding"/>
    <property type="evidence" value="ECO:0007669"/>
    <property type="project" value="InterPro"/>
</dbReference>